<evidence type="ECO:0000313" key="9">
    <source>
        <dbReference type="EMBL" id="GGA36208.1"/>
    </source>
</evidence>
<evidence type="ECO:0000256" key="3">
    <source>
        <dbReference type="ARBA" id="ARBA00022475"/>
    </source>
</evidence>
<dbReference type="SUPFAM" id="SSF103473">
    <property type="entry name" value="MFS general substrate transporter"/>
    <property type="match status" value="1"/>
</dbReference>
<evidence type="ECO:0000259" key="8">
    <source>
        <dbReference type="PROSITE" id="PS50850"/>
    </source>
</evidence>
<evidence type="ECO:0000256" key="2">
    <source>
        <dbReference type="ARBA" id="ARBA00022448"/>
    </source>
</evidence>
<dbReference type="Gene3D" id="1.20.1250.20">
    <property type="entry name" value="MFS general substrate transporter like domains"/>
    <property type="match status" value="1"/>
</dbReference>
<feature type="domain" description="Major facilitator superfamily (MFS) profile" evidence="8">
    <location>
        <begin position="173"/>
        <end position="372"/>
    </location>
</feature>
<feature type="transmembrane region" description="Helical" evidence="7">
    <location>
        <begin position="261"/>
        <end position="285"/>
    </location>
</feature>
<dbReference type="InterPro" id="IPR020846">
    <property type="entry name" value="MFS_dom"/>
</dbReference>
<accession>A0ABQ1G2G2</accession>
<keyword evidence="5 7" id="KW-1133">Transmembrane helix</keyword>
<protein>
    <submittedName>
        <fullName evidence="9">MFS transporter</fullName>
    </submittedName>
</protein>
<evidence type="ECO:0000256" key="6">
    <source>
        <dbReference type="ARBA" id="ARBA00023136"/>
    </source>
</evidence>
<evidence type="ECO:0000313" key="10">
    <source>
        <dbReference type="Proteomes" id="UP000609323"/>
    </source>
</evidence>
<feature type="transmembrane region" description="Helical" evidence="7">
    <location>
        <begin position="35"/>
        <end position="52"/>
    </location>
</feature>
<feature type="transmembrane region" description="Helical" evidence="7">
    <location>
        <begin position="235"/>
        <end position="255"/>
    </location>
</feature>
<dbReference type="PANTHER" id="PTHR23513">
    <property type="entry name" value="INTEGRAL MEMBRANE EFFLUX PROTEIN-RELATED"/>
    <property type="match status" value="1"/>
</dbReference>
<evidence type="ECO:0000256" key="7">
    <source>
        <dbReference type="SAM" id="Phobius"/>
    </source>
</evidence>
<keyword evidence="3" id="KW-1003">Cell membrane</keyword>
<organism evidence="9 10">
    <name type="scientific">Paenibacillus physcomitrellae</name>
    <dbReference type="NCBI Taxonomy" id="1619311"/>
    <lineage>
        <taxon>Bacteria</taxon>
        <taxon>Bacillati</taxon>
        <taxon>Bacillota</taxon>
        <taxon>Bacilli</taxon>
        <taxon>Bacillales</taxon>
        <taxon>Paenibacillaceae</taxon>
        <taxon>Paenibacillus</taxon>
    </lineage>
</organism>
<feature type="transmembrane region" description="Helical" evidence="7">
    <location>
        <begin position="309"/>
        <end position="329"/>
    </location>
</feature>
<dbReference type="PANTHER" id="PTHR23513:SF6">
    <property type="entry name" value="MAJOR FACILITATOR SUPERFAMILY ASSOCIATED DOMAIN-CONTAINING PROTEIN"/>
    <property type="match status" value="1"/>
</dbReference>
<proteinExistence type="predicted"/>
<sequence>MGLLTAASTAPYFLIGLFAGVWVDRVNRLPILKHANLISGLLLCLIPLLHALDWLTIESLYILAFLTAACSMVFQFAYQAFLPSIVSKEELTEGNSKLEATRAAAQFAGPSAAGGLIQALTAPFAIWVDVATYFLSIWMFGRIKTVETMPAAPRKSIFLQIKSGFSLIVSNSFLRTIAYSTALLNFSRCSFDAVYMLFLVHKLSLNASHIGLIYGIGSLGALFGAMAASRMAAKVGIGLAIIGSSVLIGVGYLLVSAASGNLLLILPLLILAQMCSSMGNTVYYITQVSLRQAVTPNDKMGRVNSAQTFISRGAVPLGALLGGLLGTWAGLRGTLVLAGCMSLMTLFLLIFSPVRKVRQITNLEEPEASRIA</sequence>
<feature type="transmembrane region" description="Helical" evidence="7">
    <location>
        <begin position="207"/>
        <end position="228"/>
    </location>
</feature>
<name>A0ABQ1G2G2_9BACL</name>
<feature type="transmembrane region" description="Helical" evidence="7">
    <location>
        <begin position="335"/>
        <end position="354"/>
    </location>
</feature>
<evidence type="ECO:0000256" key="1">
    <source>
        <dbReference type="ARBA" id="ARBA00004651"/>
    </source>
</evidence>
<dbReference type="InterPro" id="IPR011701">
    <property type="entry name" value="MFS"/>
</dbReference>
<comment type="subcellular location">
    <subcellularLocation>
        <location evidence="1">Cell membrane</location>
        <topology evidence="1">Multi-pass membrane protein</topology>
    </subcellularLocation>
</comment>
<dbReference type="Proteomes" id="UP000609323">
    <property type="component" value="Unassembled WGS sequence"/>
</dbReference>
<evidence type="ECO:0000256" key="5">
    <source>
        <dbReference type="ARBA" id="ARBA00022989"/>
    </source>
</evidence>
<reference evidence="10" key="1">
    <citation type="journal article" date="2019" name="Int. J. Syst. Evol. Microbiol.">
        <title>The Global Catalogue of Microorganisms (GCM) 10K type strain sequencing project: providing services to taxonomists for standard genome sequencing and annotation.</title>
        <authorList>
            <consortium name="The Broad Institute Genomics Platform"/>
            <consortium name="The Broad Institute Genome Sequencing Center for Infectious Disease"/>
            <person name="Wu L."/>
            <person name="Ma J."/>
        </authorList>
    </citation>
    <scope>NUCLEOTIDE SEQUENCE [LARGE SCALE GENOMIC DNA]</scope>
    <source>
        <strain evidence="10">CGMCC 1.15044</strain>
    </source>
</reference>
<feature type="transmembrane region" description="Helical" evidence="7">
    <location>
        <begin position="164"/>
        <end position="187"/>
    </location>
</feature>
<keyword evidence="10" id="KW-1185">Reference proteome</keyword>
<feature type="transmembrane region" description="Helical" evidence="7">
    <location>
        <begin position="124"/>
        <end position="143"/>
    </location>
</feature>
<dbReference type="InterPro" id="IPR036259">
    <property type="entry name" value="MFS_trans_sf"/>
</dbReference>
<comment type="caution">
    <text evidence="9">The sequence shown here is derived from an EMBL/GenBank/DDBJ whole genome shotgun (WGS) entry which is preliminary data.</text>
</comment>
<dbReference type="CDD" id="cd06173">
    <property type="entry name" value="MFS_MefA_like"/>
    <property type="match status" value="1"/>
</dbReference>
<keyword evidence="4 7" id="KW-0812">Transmembrane</keyword>
<evidence type="ECO:0000256" key="4">
    <source>
        <dbReference type="ARBA" id="ARBA00022692"/>
    </source>
</evidence>
<keyword evidence="6 7" id="KW-0472">Membrane</keyword>
<dbReference type="Pfam" id="PF07690">
    <property type="entry name" value="MFS_1"/>
    <property type="match status" value="1"/>
</dbReference>
<keyword evidence="2" id="KW-0813">Transport</keyword>
<dbReference type="EMBL" id="BMHF01000006">
    <property type="protein sequence ID" value="GGA36208.1"/>
    <property type="molecule type" value="Genomic_DNA"/>
</dbReference>
<dbReference type="PROSITE" id="PS50850">
    <property type="entry name" value="MFS"/>
    <property type="match status" value="1"/>
</dbReference>
<gene>
    <name evidence="9" type="ORF">GCM10010917_21760</name>
</gene>